<dbReference type="SUPFAM" id="SSF56281">
    <property type="entry name" value="Metallo-hydrolase/oxidoreductase"/>
    <property type="match status" value="1"/>
</dbReference>
<dbReference type="Gene3D" id="3.60.15.10">
    <property type="entry name" value="Ribonuclease Z/Hydroxyacylglutathione hydrolase-like"/>
    <property type="match status" value="1"/>
</dbReference>
<accession>A0A7Y9EWN0</accession>
<name>A0A7Y9EWN0_9MICO</name>
<dbReference type="Proteomes" id="UP000552045">
    <property type="component" value="Unassembled WGS sequence"/>
</dbReference>
<keyword evidence="5 6" id="KW-0472">Membrane</keyword>
<dbReference type="InterPro" id="IPR036866">
    <property type="entry name" value="RibonucZ/Hydroxyglut_hydro"/>
</dbReference>
<dbReference type="RefSeq" id="WP_345475962.1">
    <property type="nucleotide sequence ID" value="NZ_BAABLC010000006.1"/>
</dbReference>
<feature type="domain" description="Metallo-beta-lactamase" evidence="7">
    <location>
        <begin position="543"/>
        <end position="732"/>
    </location>
</feature>
<dbReference type="PANTHER" id="PTHR30619:SF1">
    <property type="entry name" value="RECOMBINATION PROTEIN 2"/>
    <property type="match status" value="1"/>
</dbReference>
<evidence type="ECO:0000313" key="8">
    <source>
        <dbReference type="EMBL" id="NYD55318.1"/>
    </source>
</evidence>
<evidence type="ECO:0000256" key="6">
    <source>
        <dbReference type="SAM" id="Phobius"/>
    </source>
</evidence>
<keyword evidence="2" id="KW-1003">Cell membrane</keyword>
<keyword evidence="3 6" id="KW-0812">Transmembrane</keyword>
<dbReference type="CDD" id="cd07731">
    <property type="entry name" value="ComA-like_MBL-fold"/>
    <property type="match status" value="1"/>
</dbReference>
<comment type="subcellular location">
    <subcellularLocation>
        <location evidence="1">Cell membrane</location>
        <topology evidence="1">Multi-pass membrane protein</topology>
    </subcellularLocation>
</comment>
<evidence type="ECO:0000259" key="7">
    <source>
        <dbReference type="SMART" id="SM00849"/>
    </source>
</evidence>
<feature type="transmembrane region" description="Helical" evidence="6">
    <location>
        <begin position="348"/>
        <end position="366"/>
    </location>
</feature>
<feature type="transmembrane region" description="Helical" evidence="6">
    <location>
        <begin position="254"/>
        <end position="274"/>
    </location>
</feature>
<dbReference type="SMART" id="SM00849">
    <property type="entry name" value="Lactamase_B"/>
    <property type="match status" value="1"/>
</dbReference>
<keyword evidence="9" id="KW-1185">Reference proteome</keyword>
<gene>
    <name evidence="8" type="ORF">BKA02_002373</name>
</gene>
<feature type="transmembrane region" description="Helical" evidence="6">
    <location>
        <begin position="279"/>
        <end position="296"/>
    </location>
</feature>
<dbReference type="InterPro" id="IPR035681">
    <property type="entry name" value="ComA-like_MBL"/>
</dbReference>
<feature type="transmembrane region" description="Helical" evidence="6">
    <location>
        <begin position="70"/>
        <end position="91"/>
    </location>
</feature>
<evidence type="ECO:0000256" key="4">
    <source>
        <dbReference type="ARBA" id="ARBA00022989"/>
    </source>
</evidence>
<dbReference type="Pfam" id="PF03772">
    <property type="entry name" value="Competence"/>
    <property type="match status" value="1"/>
</dbReference>
<dbReference type="EMBL" id="JACCBH010000001">
    <property type="protein sequence ID" value="NYD55318.1"/>
    <property type="molecule type" value="Genomic_DNA"/>
</dbReference>
<dbReference type="GO" id="GO:0005886">
    <property type="term" value="C:plasma membrane"/>
    <property type="evidence" value="ECO:0007669"/>
    <property type="project" value="UniProtKB-SubCell"/>
</dbReference>
<dbReference type="AlphaFoldDB" id="A0A7Y9EWN0"/>
<keyword evidence="4 6" id="KW-1133">Transmembrane helix</keyword>
<evidence type="ECO:0000256" key="1">
    <source>
        <dbReference type="ARBA" id="ARBA00004651"/>
    </source>
</evidence>
<protein>
    <submittedName>
        <fullName evidence="8">Competence protein ComEC</fullName>
    </submittedName>
</protein>
<evidence type="ECO:0000256" key="2">
    <source>
        <dbReference type="ARBA" id="ARBA00022475"/>
    </source>
</evidence>
<feature type="transmembrane region" description="Helical" evidence="6">
    <location>
        <begin position="302"/>
        <end position="318"/>
    </location>
</feature>
<dbReference type="InterPro" id="IPR001279">
    <property type="entry name" value="Metallo-B-lactamas"/>
</dbReference>
<dbReference type="Pfam" id="PF00753">
    <property type="entry name" value="Lactamase_B"/>
    <property type="match status" value="1"/>
</dbReference>
<dbReference type="InterPro" id="IPR004477">
    <property type="entry name" value="ComEC_N"/>
</dbReference>
<feature type="transmembrane region" description="Helical" evidence="6">
    <location>
        <begin position="404"/>
        <end position="429"/>
    </location>
</feature>
<dbReference type="InterPro" id="IPR052159">
    <property type="entry name" value="Competence_DNA_uptake"/>
</dbReference>
<proteinExistence type="predicted"/>
<evidence type="ECO:0000313" key="9">
    <source>
        <dbReference type="Proteomes" id="UP000552045"/>
    </source>
</evidence>
<evidence type="ECO:0000256" key="5">
    <source>
        <dbReference type="ARBA" id="ARBA00023136"/>
    </source>
</evidence>
<feature type="transmembrane region" description="Helical" evidence="6">
    <location>
        <begin position="468"/>
        <end position="490"/>
    </location>
</feature>
<organism evidence="8 9">
    <name type="scientific">Microbacterium pseudoresistens</name>
    <dbReference type="NCBI Taxonomy" id="640634"/>
    <lineage>
        <taxon>Bacteria</taxon>
        <taxon>Bacillati</taxon>
        <taxon>Actinomycetota</taxon>
        <taxon>Actinomycetes</taxon>
        <taxon>Micrococcales</taxon>
        <taxon>Microbacteriaceae</taxon>
        <taxon>Microbacterium</taxon>
    </lineage>
</organism>
<sequence>MSEGRRAGRLARDLRMVPVCAAAWPVALLAVCLPATSGWLILAGAVFGVVAAMCAVRAPRGVGRSFLMRWAGVGIVMAAVVSGIGGAVLLADGARSEAASLGGGVVHAVLTVQSSASVGADGRLWMDAQTQVLGRGDAPDARSVPVRVGVPQGEDGVDIAPGTVLELSAETAVADAGERAVLVLFALGEPSILTRGPLIARIAADVRSAFITRSATLPEPGAQLLPGLAVGDTRAVTPELDAAMKASGLSHLTAVSGSNCALVIAAGFGLVALLGGGRVLRVVVAALGLAAFVVLVTAEPSVIRAAAMAAIAMLCLLLGRPRAGLPMLAAAVAVLLVTDPWLSMSAGFALSAAATGALILLAPPLARGMRRWLPAPLALALAVPLSAQLVCGPIIALFTDQQSIIGVAANIVAAPAAPLATVLGLLACLAMPVPPLADLFAACAWLPSAWIAQTALTSAEVPGGLVTAPAGVVSALVIALLSAAFAWLLATGGTRRHRTVTWLSGVVLALACGLGTGTALLDGPAAPLTRPSDWGMAACDIGQGDALLLRSAGHVMLVDTGPDPALLQSCLDSVGIGRIDVLVLTHFDQDHAGAAPALAGRVGTVMHSPADGARAQRTLDVLRDGGARLVAAVAGQRGPLGTAQWRVLWPRRDERVFPPGNDLSVVIDIGGGGVPRTLLLGDLSAASQRMLLRLAHPSGYDVVKVAHHGSADQEPALYAGLGARIAVISAGLGNDYGHPRAPTLEVLADNRLLIARTDLQGQILISGEGDDLRIWSEHGATPEQLRAPAEPGR</sequence>
<dbReference type="NCBIfam" id="TIGR00360">
    <property type="entry name" value="ComEC_N-term"/>
    <property type="match status" value="1"/>
</dbReference>
<evidence type="ECO:0000256" key="3">
    <source>
        <dbReference type="ARBA" id="ARBA00022692"/>
    </source>
</evidence>
<feature type="transmembrane region" description="Helical" evidence="6">
    <location>
        <begin position="502"/>
        <end position="521"/>
    </location>
</feature>
<reference evidence="8 9" key="1">
    <citation type="submission" date="2020-07" db="EMBL/GenBank/DDBJ databases">
        <title>Sequencing the genomes of 1000 actinobacteria strains.</title>
        <authorList>
            <person name="Klenk H.-P."/>
        </authorList>
    </citation>
    <scope>NUCLEOTIDE SEQUENCE [LARGE SCALE GENOMIC DNA]</scope>
    <source>
        <strain evidence="8 9">DSM 22185</strain>
    </source>
</reference>
<comment type="caution">
    <text evidence="8">The sequence shown here is derived from an EMBL/GenBank/DDBJ whole genome shotgun (WGS) entry which is preliminary data.</text>
</comment>
<feature type="transmembrane region" description="Helical" evidence="6">
    <location>
        <begin position="378"/>
        <end position="398"/>
    </location>
</feature>
<dbReference type="PANTHER" id="PTHR30619">
    <property type="entry name" value="DNA INTERNALIZATION/COMPETENCE PROTEIN COMEC/REC2"/>
    <property type="match status" value="1"/>
</dbReference>